<reference evidence="4" key="1">
    <citation type="submission" date="2017-09" db="EMBL/GenBank/DDBJ databases">
        <title>FDA dAtabase for Regulatory Grade micrObial Sequences (FDA-ARGOS): Supporting development and validation of Infectious Disease Dx tests.</title>
        <authorList>
            <person name="Goldberg B."/>
            <person name="Campos J."/>
            <person name="Tallon L."/>
            <person name="Sadzewicz L."/>
            <person name="Ott S."/>
            <person name="Zhao X."/>
            <person name="Nagaraj S."/>
            <person name="Vavikolanu K."/>
            <person name="Aluvathingal J."/>
            <person name="Nadendla S."/>
            <person name="Geyer C."/>
            <person name="Sichtig H."/>
        </authorList>
    </citation>
    <scope>NUCLEOTIDE SEQUENCE [LARGE SCALE GENOMIC DNA]</scope>
    <source>
        <strain evidence="4">FDAARGOS_370</strain>
    </source>
</reference>
<evidence type="ECO:0000313" key="4">
    <source>
        <dbReference type="Proteomes" id="UP000219788"/>
    </source>
</evidence>
<organism evidence="3 4">
    <name type="scientific">Edwardsiella tarda</name>
    <dbReference type="NCBI Taxonomy" id="636"/>
    <lineage>
        <taxon>Bacteria</taxon>
        <taxon>Pseudomonadati</taxon>
        <taxon>Pseudomonadota</taxon>
        <taxon>Gammaproteobacteria</taxon>
        <taxon>Enterobacterales</taxon>
        <taxon>Hafniaceae</taxon>
        <taxon>Edwardsiella</taxon>
    </lineage>
</organism>
<feature type="chain" id="PRO_5012473301" description="Haem-binding uptake Tiki superfamily ChaN domain-containing protein" evidence="1">
    <location>
        <begin position="20"/>
        <end position="272"/>
    </location>
</feature>
<dbReference type="PIRSF" id="PIRSF020419">
    <property type="entry name" value="Fe_uptake_reg_CjrA_prd"/>
    <property type="match status" value="1"/>
</dbReference>
<dbReference type="Proteomes" id="UP000219788">
    <property type="component" value="Unassembled WGS sequence"/>
</dbReference>
<accession>A0A2A7U4C3</accession>
<dbReference type="EMBL" id="PDDV01000013">
    <property type="protein sequence ID" value="PEH73256.1"/>
    <property type="molecule type" value="Genomic_DNA"/>
</dbReference>
<feature type="signal peptide" evidence="1">
    <location>
        <begin position="1"/>
        <end position="19"/>
    </location>
</feature>
<sequence>MRAMLLTLALLALVGCQRAIPPAERIVALETGRLLTPEQLVEHLAAAPRLIVGEQPSNPRHQQIADWLLEQLSQRRAQGSLLLERVQPEQQVAIAALTGRPLTDLSDARLSAMLHWPSTWPWAQYGPLVRRALQGRYPLLTANLSERELARIRLHPVPPPGALSTQDAVQVEIVAALASRYKGTLPQSTQLTYDLALQQWRDRRMAQALLAAPLPALLLVGTLHARRDLGVPLHIEDEEPLTDVSVLILAAPGAGVTAQQADYVWYSASARL</sequence>
<dbReference type="OrthoDB" id="9795827at2"/>
<dbReference type="RefSeq" id="WP_098143345.1">
    <property type="nucleotide sequence ID" value="NZ_PDDV01000013.1"/>
</dbReference>
<protein>
    <recommendedName>
        <fullName evidence="2">Haem-binding uptake Tiki superfamily ChaN domain-containing protein</fullName>
    </recommendedName>
</protein>
<dbReference type="AlphaFoldDB" id="A0A2A7U4C3"/>
<dbReference type="Pfam" id="PF04187">
    <property type="entry name" value="Cofac_haem_bdg"/>
    <property type="match status" value="1"/>
</dbReference>
<name>A0A2A7U4C3_EDWTA</name>
<evidence type="ECO:0000259" key="2">
    <source>
        <dbReference type="Pfam" id="PF04187"/>
    </source>
</evidence>
<dbReference type="InterPro" id="IPR007314">
    <property type="entry name" value="Cofac_haem-bd_dom"/>
</dbReference>
<comment type="caution">
    <text evidence="3">The sequence shown here is derived from an EMBL/GenBank/DDBJ whole genome shotgun (WGS) entry which is preliminary data.</text>
</comment>
<dbReference type="PROSITE" id="PS51257">
    <property type="entry name" value="PROKAR_LIPOPROTEIN"/>
    <property type="match status" value="1"/>
</dbReference>
<keyword evidence="1" id="KW-0732">Signal</keyword>
<dbReference type="Gene3D" id="3.40.50.11550">
    <property type="match status" value="1"/>
</dbReference>
<evidence type="ECO:0000313" key="3">
    <source>
        <dbReference type="EMBL" id="PEH73256.1"/>
    </source>
</evidence>
<dbReference type="InterPro" id="IPR016773">
    <property type="entry name" value="Fe3_uptake_reg_CjrA_prd"/>
</dbReference>
<dbReference type="SUPFAM" id="SSF159501">
    <property type="entry name" value="EreA/ChaN-like"/>
    <property type="match status" value="1"/>
</dbReference>
<gene>
    <name evidence="3" type="ORF">CRM76_15670</name>
</gene>
<dbReference type="STRING" id="636.AAW15_11020"/>
<dbReference type="Gene3D" id="1.10.8.760">
    <property type="entry name" value="Haem-binding uptake, Tiki superfamily, ChaN, domain 2"/>
    <property type="match status" value="1"/>
</dbReference>
<proteinExistence type="predicted"/>
<evidence type="ECO:0000256" key="1">
    <source>
        <dbReference type="SAM" id="SignalP"/>
    </source>
</evidence>
<feature type="domain" description="Haem-binding uptake Tiki superfamily ChaN" evidence="2">
    <location>
        <begin position="40"/>
        <end position="235"/>
    </location>
</feature>